<evidence type="ECO:0000256" key="5">
    <source>
        <dbReference type="ARBA" id="ARBA00023004"/>
    </source>
</evidence>
<dbReference type="NCBIfam" id="TIGR00488">
    <property type="entry name" value="bis(5'-nucleosyl)-tetraphosphatase (symmetrical) YqeK"/>
    <property type="match status" value="1"/>
</dbReference>
<dbReference type="PANTHER" id="PTHR35795:SF1">
    <property type="entry name" value="BIS(5'-NUCLEOSYL)-TETRAPHOSPHATASE, SYMMETRICAL"/>
    <property type="match status" value="1"/>
</dbReference>
<sequence length="193" mass="21407">MDDKVNQWLRLYRNEARRRHAAAVADTAQELATAHGVDPIKAHTAGILHDLARDINTEELVQRATQWSIKVGHWEKMNPVVLHAPVGAAMANRELGVQDEEILAAISAHTLGVPGMSLLSKVLYLADVIEPGRSFPGLDDIRVLARKNLNGALLAAMDSSITYLLDRRRVIHPQTLEARNSVLISIQLEEEMF</sequence>
<reference evidence="8 9" key="1">
    <citation type="submission" date="2023-04" db="EMBL/GenBank/DDBJ databases">
        <authorList>
            <person name="Hsu D."/>
        </authorList>
    </citation>
    <scope>NUCLEOTIDE SEQUENCE [LARGE SCALE GENOMIC DNA]</scope>
    <source>
        <strain evidence="8 9">MK1</strain>
    </source>
</reference>
<dbReference type="GO" id="GO:0008803">
    <property type="term" value="F:bis(5'-nucleosyl)-tetraphosphatase (symmetrical) activity"/>
    <property type="evidence" value="ECO:0007669"/>
    <property type="project" value="UniProtKB-EC"/>
</dbReference>
<name>A0AAU0UJK2_9FIRM</name>
<dbReference type="InterPro" id="IPR051094">
    <property type="entry name" value="Diverse_Catalytic_Enzymes"/>
</dbReference>
<dbReference type="Proteomes" id="UP001329915">
    <property type="component" value="Chromosome"/>
</dbReference>
<evidence type="ECO:0000256" key="2">
    <source>
        <dbReference type="ARBA" id="ARBA00022723"/>
    </source>
</evidence>
<comment type="catalytic activity">
    <reaction evidence="6">
        <text>P(1),P(4)-bis(5'-adenosyl) tetraphosphate + H2O = 2 ADP + 2 H(+)</text>
        <dbReference type="Rhea" id="RHEA:24252"/>
        <dbReference type="ChEBI" id="CHEBI:15377"/>
        <dbReference type="ChEBI" id="CHEBI:15378"/>
        <dbReference type="ChEBI" id="CHEBI:58141"/>
        <dbReference type="ChEBI" id="CHEBI:456216"/>
        <dbReference type="EC" id="3.6.1.41"/>
    </reaction>
</comment>
<dbReference type="RefSeq" id="WP_366924103.1">
    <property type="nucleotide sequence ID" value="NZ_CP121694.1"/>
</dbReference>
<keyword evidence="5" id="KW-0408">Iron</keyword>
<keyword evidence="9" id="KW-1185">Reference proteome</keyword>
<accession>A0AAU0UJK2</accession>
<dbReference type="GO" id="GO:0000166">
    <property type="term" value="F:nucleotide binding"/>
    <property type="evidence" value="ECO:0007669"/>
    <property type="project" value="UniProtKB-KW"/>
</dbReference>
<dbReference type="SUPFAM" id="SSF109604">
    <property type="entry name" value="HD-domain/PDEase-like"/>
    <property type="match status" value="1"/>
</dbReference>
<evidence type="ECO:0000256" key="4">
    <source>
        <dbReference type="ARBA" id="ARBA00022801"/>
    </source>
</evidence>
<dbReference type="InterPro" id="IPR003607">
    <property type="entry name" value="HD/PDEase_dom"/>
</dbReference>
<evidence type="ECO:0000259" key="7">
    <source>
        <dbReference type="SMART" id="SM00471"/>
    </source>
</evidence>
<dbReference type="InterPro" id="IPR006674">
    <property type="entry name" value="HD_domain"/>
</dbReference>
<keyword evidence="2" id="KW-0479">Metal-binding</keyword>
<dbReference type="EC" id="3.6.1.41" evidence="1"/>
<dbReference type="GO" id="GO:0046872">
    <property type="term" value="F:metal ion binding"/>
    <property type="evidence" value="ECO:0007669"/>
    <property type="project" value="UniProtKB-KW"/>
</dbReference>
<protein>
    <recommendedName>
        <fullName evidence="1">bis(5'-nucleosyl)-tetraphosphatase (symmetrical)</fullName>
        <ecNumber evidence="1">3.6.1.41</ecNumber>
    </recommendedName>
</protein>
<evidence type="ECO:0000256" key="3">
    <source>
        <dbReference type="ARBA" id="ARBA00022741"/>
    </source>
</evidence>
<evidence type="ECO:0000256" key="1">
    <source>
        <dbReference type="ARBA" id="ARBA00012506"/>
    </source>
</evidence>
<dbReference type="Gene3D" id="1.10.3210.10">
    <property type="entry name" value="Hypothetical protein af1432"/>
    <property type="match status" value="1"/>
</dbReference>
<proteinExistence type="predicted"/>
<dbReference type="KEGG" id="dbc:MFMK1_001054"/>
<feature type="domain" description="HD/PDEase" evidence="7">
    <location>
        <begin position="13"/>
        <end position="141"/>
    </location>
</feature>
<organism evidence="8 9">
    <name type="scientific">Metallumcola ferriviriculae</name>
    <dbReference type="NCBI Taxonomy" id="3039180"/>
    <lineage>
        <taxon>Bacteria</taxon>
        <taxon>Bacillati</taxon>
        <taxon>Bacillota</taxon>
        <taxon>Clostridia</taxon>
        <taxon>Neomoorellales</taxon>
        <taxon>Desulfitibacteraceae</taxon>
        <taxon>Metallumcola</taxon>
    </lineage>
</organism>
<dbReference type="InterPro" id="IPR005249">
    <property type="entry name" value="YqeK"/>
</dbReference>
<evidence type="ECO:0000256" key="6">
    <source>
        <dbReference type="ARBA" id="ARBA00049417"/>
    </source>
</evidence>
<dbReference type="PANTHER" id="PTHR35795">
    <property type="entry name" value="SLR1885 PROTEIN"/>
    <property type="match status" value="1"/>
</dbReference>
<dbReference type="NCBIfam" id="TIGR00277">
    <property type="entry name" value="HDIG"/>
    <property type="match status" value="1"/>
</dbReference>
<dbReference type="EMBL" id="CP121694">
    <property type="protein sequence ID" value="WRO21251.1"/>
    <property type="molecule type" value="Genomic_DNA"/>
</dbReference>
<evidence type="ECO:0000313" key="9">
    <source>
        <dbReference type="Proteomes" id="UP001329915"/>
    </source>
</evidence>
<keyword evidence="4 8" id="KW-0378">Hydrolase</keyword>
<dbReference type="InterPro" id="IPR006675">
    <property type="entry name" value="HDIG_dom"/>
</dbReference>
<keyword evidence="3" id="KW-0547">Nucleotide-binding</keyword>
<dbReference type="Pfam" id="PF01966">
    <property type="entry name" value="HD"/>
    <property type="match status" value="1"/>
</dbReference>
<dbReference type="AlphaFoldDB" id="A0AAU0UJK2"/>
<evidence type="ECO:0000313" key="8">
    <source>
        <dbReference type="EMBL" id="WRO21251.1"/>
    </source>
</evidence>
<gene>
    <name evidence="8" type="primary">yqeK</name>
    <name evidence="8" type="ORF">MFMK1_001054</name>
</gene>
<dbReference type="SMART" id="SM00471">
    <property type="entry name" value="HDc"/>
    <property type="match status" value="1"/>
</dbReference>